<dbReference type="GO" id="GO:0052621">
    <property type="term" value="F:diguanylate cyclase activity"/>
    <property type="evidence" value="ECO:0007669"/>
    <property type="project" value="UniProtKB-EC"/>
</dbReference>
<dbReference type="Gene3D" id="3.30.450.20">
    <property type="entry name" value="PAS domain"/>
    <property type="match status" value="1"/>
</dbReference>
<evidence type="ECO:0000259" key="1">
    <source>
        <dbReference type="PROSITE" id="PS50112"/>
    </source>
</evidence>
<dbReference type="EC" id="2.7.7.65" evidence="4"/>
<dbReference type="PROSITE" id="PS50112">
    <property type="entry name" value="PAS"/>
    <property type="match status" value="1"/>
</dbReference>
<dbReference type="InterPro" id="IPR043128">
    <property type="entry name" value="Rev_trsase/Diguanyl_cyclase"/>
</dbReference>
<dbReference type="SMART" id="SM00091">
    <property type="entry name" value="PAS"/>
    <property type="match status" value="1"/>
</dbReference>
<dbReference type="PROSITE" id="PS50113">
    <property type="entry name" value="PAC"/>
    <property type="match status" value="1"/>
</dbReference>
<feature type="domain" description="PAS" evidence="1">
    <location>
        <begin position="10"/>
        <end position="64"/>
    </location>
</feature>
<evidence type="ECO:0000313" key="4">
    <source>
        <dbReference type="EMBL" id="MET1490142.1"/>
    </source>
</evidence>
<dbReference type="SUPFAM" id="SSF55073">
    <property type="entry name" value="Nucleotide cyclase"/>
    <property type="match status" value="1"/>
</dbReference>
<dbReference type="Gene3D" id="3.30.70.270">
    <property type="match status" value="1"/>
</dbReference>
<sequence length="294" mass="32264">MKSLPPSLLSPELIQDVLDALPAPVFVKDRHGLYLGCNRAFSTLVGKRPDEIAGKSVFNLWEPDLAKIYFDADEALMASGKMQQYEAQVITQSGERRDVLFYKALLSDATGSITGMVGTILDITERKTLERTLTALAEHDALTGLLNRRAIFDYMQRMSDPRPVAVLMCDLDHFKAINDAHGHFGGDEVLRTTARLLQAQLREEDRLARVGGEEFLIILHNADAGIALQVAERLLAAVSHAQIMYEGRRIDVSLSLGAAVGHAAGGAAVGLVRIADDRLYRAKREGRGRIVMSD</sequence>
<keyword evidence="4" id="KW-0548">Nucleotidyltransferase</keyword>
<dbReference type="EMBL" id="JBEWLZ010000004">
    <property type="protein sequence ID" value="MET1490142.1"/>
    <property type="molecule type" value="Genomic_DNA"/>
</dbReference>
<dbReference type="RefSeq" id="WP_345923664.1">
    <property type="nucleotide sequence ID" value="NZ_JBDIVF010000001.1"/>
</dbReference>
<dbReference type="SMART" id="SM00267">
    <property type="entry name" value="GGDEF"/>
    <property type="match status" value="1"/>
</dbReference>
<dbReference type="InterPro" id="IPR001610">
    <property type="entry name" value="PAC"/>
</dbReference>
<dbReference type="NCBIfam" id="TIGR00254">
    <property type="entry name" value="GGDEF"/>
    <property type="match status" value="1"/>
</dbReference>
<evidence type="ECO:0000313" key="5">
    <source>
        <dbReference type="Proteomes" id="UP001548590"/>
    </source>
</evidence>
<feature type="domain" description="GGDEF" evidence="3">
    <location>
        <begin position="162"/>
        <end position="294"/>
    </location>
</feature>
<dbReference type="InterPro" id="IPR052155">
    <property type="entry name" value="Biofilm_reg_signaling"/>
</dbReference>
<proteinExistence type="predicted"/>
<feature type="domain" description="PAC" evidence="2">
    <location>
        <begin position="83"/>
        <end position="135"/>
    </location>
</feature>
<gene>
    <name evidence="4" type="ORF">ABVT11_09910</name>
</gene>
<dbReference type="InterPro" id="IPR013656">
    <property type="entry name" value="PAS_4"/>
</dbReference>
<evidence type="ECO:0000259" key="3">
    <source>
        <dbReference type="PROSITE" id="PS50887"/>
    </source>
</evidence>
<dbReference type="InterPro" id="IPR000700">
    <property type="entry name" value="PAS-assoc_C"/>
</dbReference>
<dbReference type="SUPFAM" id="SSF55785">
    <property type="entry name" value="PYP-like sensor domain (PAS domain)"/>
    <property type="match status" value="1"/>
</dbReference>
<dbReference type="InterPro" id="IPR000160">
    <property type="entry name" value="GGDEF_dom"/>
</dbReference>
<dbReference type="CDD" id="cd01949">
    <property type="entry name" value="GGDEF"/>
    <property type="match status" value="1"/>
</dbReference>
<dbReference type="PANTHER" id="PTHR44757:SF2">
    <property type="entry name" value="BIOFILM ARCHITECTURE MAINTENANCE PROTEIN MBAA"/>
    <property type="match status" value="1"/>
</dbReference>
<dbReference type="NCBIfam" id="TIGR00229">
    <property type="entry name" value="sensory_box"/>
    <property type="match status" value="1"/>
</dbReference>
<keyword evidence="4" id="KW-0808">Transferase</keyword>
<dbReference type="Pfam" id="PF08448">
    <property type="entry name" value="PAS_4"/>
    <property type="match status" value="1"/>
</dbReference>
<reference evidence="4 5" key="1">
    <citation type="submission" date="2024-07" db="EMBL/GenBank/DDBJ databases">
        <title>Uliginosibacterium paludis KCTC:42655.</title>
        <authorList>
            <person name="Kim M.K."/>
        </authorList>
    </citation>
    <scope>NUCLEOTIDE SEQUENCE [LARGE SCALE GENOMIC DNA]</scope>
    <source>
        <strain evidence="4 5">KCTC 42655</strain>
    </source>
</reference>
<organism evidence="4 5">
    <name type="scientific">Uliginosibacterium paludis</name>
    <dbReference type="NCBI Taxonomy" id="1615952"/>
    <lineage>
        <taxon>Bacteria</taxon>
        <taxon>Pseudomonadati</taxon>
        <taxon>Pseudomonadota</taxon>
        <taxon>Betaproteobacteria</taxon>
        <taxon>Rhodocyclales</taxon>
        <taxon>Zoogloeaceae</taxon>
        <taxon>Uliginosibacterium</taxon>
    </lineage>
</organism>
<dbReference type="InterPro" id="IPR035965">
    <property type="entry name" value="PAS-like_dom_sf"/>
</dbReference>
<dbReference type="InterPro" id="IPR029787">
    <property type="entry name" value="Nucleotide_cyclase"/>
</dbReference>
<dbReference type="Proteomes" id="UP001548590">
    <property type="component" value="Unassembled WGS sequence"/>
</dbReference>
<dbReference type="SMART" id="SM00086">
    <property type="entry name" value="PAC"/>
    <property type="match status" value="1"/>
</dbReference>
<dbReference type="Pfam" id="PF00990">
    <property type="entry name" value="GGDEF"/>
    <property type="match status" value="1"/>
</dbReference>
<dbReference type="PROSITE" id="PS50887">
    <property type="entry name" value="GGDEF"/>
    <property type="match status" value="1"/>
</dbReference>
<keyword evidence="5" id="KW-1185">Reference proteome</keyword>
<dbReference type="PANTHER" id="PTHR44757">
    <property type="entry name" value="DIGUANYLATE CYCLASE DGCP"/>
    <property type="match status" value="1"/>
</dbReference>
<comment type="caution">
    <text evidence="4">The sequence shown here is derived from an EMBL/GenBank/DDBJ whole genome shotgun (WGS) entry which is preliminary data.</text>
</comment>
<dbReference type="CDD" id="cd00130">
    <property type="entry name" value="PAS"/>
    <property type="match status" value="1"/>
</dbReference>
<protein>
    <submittedName>
        <fullName evidence="4">Diguanylate cyclase</fullName>
        <ecNumber evidence="4">2.7.7.65</ecNumber>
    </submittedName>
</protein>
<accession>A0ABV2CRQ2</accession>
<name>A0ABV2CRQ2_9RHOO</name>
<evidence type="ECO:0000259" key="2">
    <source>
        <dbReference type="PROSITE" id="PS50113"/>
    </source>
</evidence>
<dbReference type="InterPro" id="IPR000014">
    <property type="entry name" value="PAS"/>
</dbReference>